<gene>
    <name evidence="1" type="ORF">AK812_SmicGene16261</name>
</gene>
<accession>A0A1Q9E0R1</accession>
<name>A0A1Q9E0R1_SYMMI</name>
<sequence length="669" mass="72853">MQKQCYRREAWSFVQLVARAGVVPLGGSCREPELEEAASEVCSFLGQYGYPNMLLSSDSCNFVRLAQGALLTELVVDGFRLPGMMIRKALLRCGAPAFRELRYPHLLAPRACVFGVRSFADAASPAVILSLFNGAWNSLSKVSQAVQQQQMQGFELEMNILEPALASLEETTLPPKTRELLRRRMQDLDGVAQGLTQPGVLERARQAVTLGAEGEKLRAQLTSLAVFVLLCKVDKPSASKGLPFLIWQGSLPRDLARTLDESWSKVPRGLRPVCFTMDAEVAKVLEESGAFLHVQVCSEPELQVLQSGRGANSMAFWMEQLQAMLPEPAQKQITGGNPTKQSAELPFREISHKCMQDVEGLKTRAAQGHGRPSNSTRQVRVVTADMQEPTFVATAGCSAFIGSSRPLSSSLLRIDPSNPRQVPRTVELPRGDLVGIASCGRRVVASLRNELHLLDLESMSWKLLAEVTGWPRGLSMDSQAVYWACLYSETVRCLDLRTGQKHVIMGVEDKSGCGQPGERPETFKLQEPIDTALLGTTLFVADLGNGRVLSFDMNSREVNIVYEGGLPVALATHDGCLYVHDRSKHQVFRVCLESMETRPFLGSGSQGFSRDGLPPLATNLYDVTAGGLDITPGGELLVADRQSGVVRAVSLQDEFVGGALALSPPSTAD</sequence>
<evidence type="ECO:0000313" key="1">
    <source>
        <dbReference type="EMBL" id="OLQ01011.1"/>
    </source>
</evidence>
<dbReference type="InterPro" id="IPR011042">
    <property type="entry name" value="6-blade_b-propeller_TolB-like"/>
</dbReference>
<protein>
    <submittedName>
        <fullName evidence="1">Uncharacterized protein</fullName>
    </submittedName>
</protein>
<proteinExistence type="predicted"/>
<dbReference type="Gene3D" id="2.120.10.30">
    <property type="entry name" value="TolB, C-terminal domain"/>
    <property type="match status" value="1"/>
</dbReference>
<dbReference type="OrthoDB" id="10368989at2759"/>
<dbReference type="SUPFAM" id="SSF63825">
    <property type="entry name" value="YWTD domain"/>
    <property type="match status" value="1"/>
</dbReference>
<evidence type="ECO:0000313" key="2">
    <source>
        <dbReference type="Proteomes" id="UP000186817"/>
    </source>
</evidence>
<dbReference type="Proteomes" id="UP000186817">
    <property type="component" value="Unassembled WGS sequence"/>
</dbReference>
<organism evidence="1 2">
    <name type="scientific">Symbiodinium microadriaticum</name>
    <name type="common">Dinoflagellate</name>
    <name type="synonym">Zooxanthella microadriatica</name>
    <dbReference type="NCBI Taxonomy" id="2951"/>
    <lineage>
        <taxon>Eukaryota</taxon>
        <taxon>Sar</taxon>
        <taxon>Alveolata</taxon>
        <taxon>Dinophyceae</taxon>
        <taxon>Suessiales</taxon>
        <taxon>Symbiodiniaceae</taxon>
        <taxon>Symbiodinium</taxon>
    </lineage>
</organism>
<keyword evidence="2" id="KW-1185">Reference proteome</keyword>
<dbReference type="AlphaFoldDB" id="A0A1Q9E0R1"/>
<dbReference type="EMBL" id="LSRX01000307">
    <property type="protein sequence ID" value="OLQ01011.1"/>
    <property type="molecule type" value="Genomic_DNA"/>
</dbReference>
<comment type="caution">
    <text evidence="1">The sequence shown here is derived from an EMBL/GenBank/DDBJ whole genome shotgun (WGS) entry which is preliminary data.</text>
</comment>
<reference evidence="1 2" key="1">
    <citation type="submission" date="2016-02" db="EMBL/GenBank/DDBJ databases">
        <title>Genome analysis of coral dinoflagellate symbionts highlights evolutionary adaptations to a symbiotic lifestyle.</title>
        <authorList>
            <person name="Aranda M."/>
            <person name="Li Y."/>
            <person name="Liew Y.J."/>
            <person name="Baumgarten S."/>
            <person name="Simakov O."/>
            <person name="Wilson M."/>
            <person name="Piel J."/>
            <person name="Ashoor H."/>
            <person name="Bougouffa S."/>
            <person name="Bajic V.B."/>
            <person name="Ryu T."/>
            <person name="Ravasi T."/>
            <person name="Bayer T."/>
            <person name="Micklem G."/>
            <person name="Kim H."/>
            <person name="Bhak J."/>
            <person name="Lajeunesse T.C."/>
            <person name="Voolstra C.R."/>
        </authorList>
    </citation>
    <scope>NUCLEOTIDE SEQUENCE [LARGE SCALE GENOMIC DNA]</scope>
    <source>
        <strain evidence="1 2">CCMP2467</strain>
    </source>
</reference>